<evidence type="ECO:0000313" key="1">
    <source>
        <dbReference type="EMBL" id="QHU00473.1"/>
    </source>
</evidence>
<dbReference type="AlphaFoldDB" id="A0A6C0J574"/>
<protein>
    <submittedName>
        <fullName evidence="1">Uncharacterized protein</fullName>
    </submittedName>
</protein>
<reference evidence="1" key="1">
    <citation type="journal article" date="2020" name="Nature">
        <title>Giant virus diversity and host interactions through global metagenomics.</title>
        <authorList>
            <person name="Schulz F."/>
            <person name="Roux S."/>
            <person name="Paez-Espino D."/>
            <person name="Jungbluth S."/>
            <person name="Walsh D.A."/>
            <person name="Denef V.J."/>
            <person name="McMahon K.D."/>
            <person name="Konstantinidis K.T."/>
            <person name="Eloe-Fadrosh E.A."/>
            <person name="Kyrpides N.C."/>
            <person name="Woyke T."/>
        </authorList>
    </citation>
    <scope>NUCLEOTIDE SEQUENCE</scope>
    <source>
        <strain evidence="1">GVMAG-M-3300025860-20</strain>
    </source>
</reference>
<organism evidence="1">
    <name type="scientific">viral metagenome</name>
    <dbReference type="NCBI Taxonomy" id="1070528"/>
    <lineage>
        <taxon>unclassified sequences</taxon>
        <taxon>metagenomes</taxon>
        <taxon>organismal metagenomes</taxon>
    </lineage>
</organism>
<proteinExistence type="predicted"/>
<accession>A0A6C0J574</accession>
<sequence>MQQNTDSEFYLVSIKCNDTETSYASSTVELNIVKSKEDAIKYTIKYLMDLDYDGVLEHILDINYNHDLEHILDNLYDIEDKLAKLSNTIELRGNKYEIEIKKIIINNNTGCYLGNFGHS</sequence>
<name>A0A6C0J574_9ZZZZ</name>
<dbReference type="EMBL" id="MN740327">
    <property type="protein sequence ID" value="QHU00473.1"/>
    <property type="molecule type" value="Genomic_DNA"/>
</dbReference>